<dbReference type="InterPro" id="IPR043129">
    <property type="entry name" value="ATPase_NBD"/>
</dbReference>
<dbReference type="Gene3D" id="3.30.30.30">
    <property type="match status" value="1"/>
</dbReference>
<dbReference type="InterPro" id="IPR029048">
    <property type="entry name" value="HSP70_C_sf"/>
</dbReference>
<organism evidence="6 7">
    <name type="scientific">Tritrichomonas musculus</name>
    <dbReference type="NCBI Taxonomy" id="1915356"/>
    <lineage>
        <taxon>Eukaryota</taxon>
        <taxon>Metamonada</taxon>
        <taxon>Parabasalia</taxon>
        <taxon>Tritrichomonadida</taxon>
        <taxon>Tritrichomonadidae</taxon>
        <taxon>Tritrichomonas</taxon>
    </lineage>
</organism>
<dbReference type="Pfam" id="PF00012">
    <property type="entry name" value="HSP70"/>
    <property type="match status" value="1"/>
</dbReference>
<feature type="region of interest" description="Disordered" evidence="4">
    <location>
        <begin position="721"/>
        <end position="763"/>
    </location>
</feature>
<dbReference type="PRINTS" id="PR00301">
    <property type="entry name" value="HEATSHOCK70"/>
</dbReference>
<keyword evidence="2" id="KW-0067">ATP-binding</keyword>
<evidence type="ECO:0000313" key="7">
    <source>
        <dbReference type="Proteomes" id="UP001470230"/>
    </source>
</evidence>
<evidence type="ECO:0000256" key="1">
    <source>
        <dbReference type="ARBA" id="ARBA00022741"/>
    </source>
</evidence>
<evidence type="ECO:0008006" key="8">
    <source>
        <dbReference type="Google" id="ProtNLM"/>
    </source>
</evidence>
<gene>
    <name evidence="6" type="ORF">M9Y10_008856</name>
</gene>
<dbReference type="EMBL" id="JAPFFF010000014">
    <property type="protein sequence ID" value="KAK8870943.1"/>
    <property type="molecule type" value="Genomic_DNA"/>
</dbReference>
<feature type="signal peptide" evidence="5">
    <location>
        <begin position="1"/>
        <end position="16"/>
    </location>
</feature>
<evidence type="ECO:0000313" key="6">
    <source>
        <dbReference type="EMBL" id="KAK8870943.1"/>
    </source>
</evidence>
<keyword evidence="1" id="KW-0547">Nucleotide-binding</keyword>
<keyword evidence="5" id="KW-0732">Signal</keyword>
<dbReference type="Gene3D" id="3.30.420.40">
    <property type="match status" value="2"/>
</dbReference>
<comment type="caution">
    <text evidence="6">The sequence shown here is derived from an EMBL/GenBank/DDBJ whole genome shotgun (WGS) entry which is preliminary data.</text>
</comment>
<dbReference type="InterPro" id="IPR013126">
    <property type="entry name" value="Hsp_70_fam"/>
</dbReference>
<keyword evidence="3" id="KW-0143">Chaperone</keyword>
<dbReference type="PANTHER" id="PTHR45639:SF3">
    <property type="entry name" value="HYPOXIA UP-REGULATED PROTEIN 1"/>
    <property type="match status" value="1"/>
</dbReference>
<dbReference type="Gene3D" id="1.20.1270.10">
    <property type="match status" value="1"/>
</dbReference>
<protein>
    <recommendedName>
        <fullName evidence="8">DnaK protein</fullName>
    </recommendedName>
</protein>
<dbReference type="Proteomes" id="UP001470230">
    <property type="component" value="Unassembled WGS sequence"/>
</dbReference>
<name>A0ABR2IZ59_9EUKA</name>
<evidence type="ECO:0000256" key="3">
    <source>
        <dbReference type="ARBA" id="ARBA00023186"/>
    </source>
</evidence>
<reference evidence="6 7" key="1">
    <citation type="submission" date="2024-04" db="EMBL/GenBank/DDBJ databases">
        <title>Tritrichomonas musculus Genome.</title>
        <authorList>
            <person name="Alves-Ferreira E."/>
            <person name="Grigg M."/>
            <person name="Lorenzi H."/>
            <person name="Galac M."/>
        </authorList>
    </citation>
    <scope>NUCLEOTIDE SEQUENCE [LARGE SCALE GENOMIC DNA]</scope>
    <source>
        <strain evidence="6 7">EAF2021</strain>
    </source>
</reference>
<sequence>MIFTSLIFFLIVNSRSIYIGLDIGSYFTKASTVISNEHPVIATNYETKRMTPTFIAFRPPQDFNFANTSNVSPAEARTLLPEFGQNALNLMINRPWLGMGFLPYFIDINETEAARISKIFNQNMTASRVSYLDCVPLFYKYFLTSIAKGRPVQGIDIVVPAFYTIPQRSILKRMIKITHFTKNIRILDDVDAVSHVYSVGKSSRFQSEPKLVLFVDIGATSVKAYTILFQMQNETDGQKNVFSSRLSYEYDPENGGAFLTSKMINYISQKLKIENPTDSDKWRLFEASEKLKKQLTLTEDATVTIENLNGNDQQFTMTRSELEVLSEDLLNSIVNVVSKASNNLTIDDCEFIGGSSRLPFIQKAFERHNLSHLKLGRKLNTDETLAIGGCYYSQYMRELSRFSPVVVYDYSSIYTITLFTTDSMAVVCYKNRRCATKISINGTSRYVLFAYNESELRRGMSTRTFGYSLKEQEDDVELIFLHNPFDLYSARKCKLPTEEELKNREKNETTNNMKICRDIIIAPIEAPKKVSPVFKAIVRKDKSRKMMANAHNKLELLVQRIEQEIEFNQSVINFTNYQQRAAIKEATEAAKKWIFEEADKATASKNFTNIVDSLNSLMTPIYKRIAESRALKENLRLFVETLSIAHYALETDWPSKSAVPTAVIEEFRKLFKETEDWYLNATEANSHAPTHDFPPFRAKDFEKHGKHLYQEFLRIERIANATPSPSPSANPTISNANPKPDSAGVKQNQKADQNDSKDGLFSKFFNNMFNSNQKKNDTNVDL</sequence>
<evidence type="ECO:0000256" key="4">
    <source>
        <dbReference type="SAM" id="MobiDB-lite"/>
    </source>
</evidence>
<evidence type="ECO:0000256" key="2">
    <source>
        <dbReference type="ARBA" id="ARBA00022840"/>
    </source>
</evidence>
<feature type="compositionally biased region" description="Low complexity" evidence="4">
    <location>
        <begin position="721"/>
        <end position="738"/>
    </location>
</feature>
<evidence type="ECO:0000256" key="5">
    <source>
        <dbReference type="SAM" id="SignalP"/>
    </source>
</evidence>
<dbReference type="SUPFAM" id="SSF53067">
    <property type="entry name" value="Actin-like ATPase domain"/>
    <property type="match status" value="2"/>
</dbReference>
<proteinExistence type="predicted"/>
<feature type="chain" id="PRO_5045477031" description="DnaK protein" evidence="5">
    <location>
        <begin position="17"/>
        <end position="782"/>
    </location>
</feature>
<accession>A0ABR2IZ59</accession>
<dbReference type="PANTHER" id="PTHR45639">
    <property type="entry name" value="HSC70CB, ISOFORM G-RELATED"/>
    <property type="match status" value="1"/>
</dbReference>
<dbReference type="Gene3D" id="3.90.640.10">
    <property type="entry name" value="Actin, Chain A, domain 4"/>
    <property type="match status" value="1"/>
</dbReference>
<keyword evidence="7" id="KW-1185">Reference proteome</keyword>